<dbReference type="Proteomes" id="UP000299102">
    <property type="component" value="Unassembled WGS sequence"/>
</dbReference>
<name>A0A4C1VQZ7_EUMVA</name>
<organism evidence="2 3">
    <name type="scientific">Eumeta variegata</name>
    <name type="common">Bagworm moth</name>
    <name type="synonym">Eumeta japonica</name>
    <dbReference type="NCBI Taxonomy" id="151549"/>
    <lineage>
        <taxon>Eukaryota</taxon>
        <taxon>Metazoa</taxon>
        <taxon>Ecdysozoa</taxon>
        <taxon>Arthropoda</taxon>
        <taxon>Hexapoda</taxon>
        <taxon>Insecta</taxon>
        <taxon>Pterygota</taxon>
        <taxon>Neoptera</taxon>
        <taxon>Endopterygota</taxon>
        <taxon>Lepidoptera</taxon>
        <taxon>Glossata</taxon>
        <taxon>Ditrysia</taxon>
        <taxon>Tineoidea</taxon>
        <taxon>Psychidae</taxon>
        <taxon>Oiketicinae</taxon>
        <taxon>Eumeta</taxon>
    </lineage>
</organism>
<comment type="caution">
    <text evidence="2">The sequence shown here is derived from an EMBL/GenBank/DDBJ whole genome shotgun (WGS) entry which is preliminary data.</text>
</comment>
<sequence length="105" mass="11869">MISADLVPRDLTGGSRTSAQIPMIATDRLYSISRVDDDGGRGEEEGGLPPPHRTRNSFRMMIRTTRERTGLMFGTHRCPLPPSDIPFLPKRRTKLWRFLGGDYPL</sequence>
<reference evidence="2 3" key="1">
    <citation type="journal article" date="2019" name="Commun. Biol.">
        <title>The bagworm genome reveals a unique fibroin gene that provides high tensile strength.</title>
        <authorList>
            <person name="Kono N."/>
            <person name="Nakamura H."/>
            <person name="Ohtoshi R."/>
            <person name="Tomita M."/>
            <person name="Numata K."/>
            <person name="Arakawa K."/>
        </authorList>
    </citation>
    <scope>NUCLEOTIDE SEQUENCE [LARGE SCALE GENOMIC DNA]</scope>
</reference>
<evidence type="ECO:0000256" key="1">
    <source>
        <dbReference type="SAM" id="MobiDB-lite"/>
    </source>
</evidence>
<protein>
    <submittedName>
        <fullName evidence="2">Uncharacterized protein</fullName>
    </submittedName>
</protein>
<feature type="compositionally biased region" description="Basic and acidic residues" evidence="1">
    <location>
        <begin position="34"/>
        <end position="44"/>
    </location>
</feature>
<feature type="region of interest" description="Disordered" evidence="1">
    <location>
        <begin position="34"/>
        <end position="56"/>
    </location>
</feature>
<evidence type="ECO:0000313" key="2">
    <source>
        <dbReference type="EMBL" id="GBP41556.1"/>
    </source>
</evidence>
<evidence type="ECO:0000313" key="3">
    <source>
        <dbReference type="Proteomes" id="UP000299102"/>
    </source>
</evidence>
<dbReference type="EMBL" id="BGZK01000401">
    <property type="protein sequence ID" value="GBP41556.1"/>
    <property type="molecule type" value="Genomic_DNA"/>
</dbReference>
<dbReference type="AlphaFoldDB" id="A0A4C1VQZ7"/>
<gene>
    <name evidence="2" type="ORF">EVAR_20364_1</name>
</gene>
<accession>A0A4C1VQZ7</accession>
<keyword evidence="3" id="KW-1185">Reference proteome</keyword>
<proteinExistence type="predicted"/>